<reference evidence="2" key="1">
    <citation type="submission" date="2018-05" db="EMBL/GenBank/DDBJ databases">
        <authorList>
            <person name="Lanie J.A."/>
            <person name="Ng W.-L."/>
            <person name="Kazmierczak K.M."/>
            <person name="Andrzejewski T.M."/>
            <person name="Davidsen T.M."/>
            <person name="Wayne K.J."/>
            <person name="Tettelin H."/>
            <person name="Glass J.I."/>
            <person name="Rusch D."/>
            <person name="Podicherti R."/>
            <person name="Tsui H.-C.T."/>
            <person name="Winkler M.E."/>
        </authorList>
    </citation>
    <scope>NUCLEOTIDE SEQUENCE</scope>
</reference>
<feature type="domain" description="Fe/B12 periplasmic-binding" evidence="1">
    <location>
        <begin position="1"/>
        <end position="103"/>
    </location>
</feature>
<dbReference type="SUPFAM" id="SSF53807">
    <property type="entry name" value="Helical backbone' metal receptor"/>
    <property type="match status" value="1"/>
</dbReference>
<name>A0A382ZZY6_9ZZZZ</name>
<dbReference type="PROSITE" id="PS50983">
    <property type="entry name" value="FE_B12_PBP"/>
    <property type="match status" value="1"/>
</dbReference>
<dbReference type="Gene3D" id="3.40.50.1980">
    <property type="entry name" value="Nitrogenase molybdenum iron protein domain"/>
    <property type="match status" value="1"/>
</dbReference>
<proteinExistence type="predicted"/>
<dbReference type="InterPro" id="IPR002491">
    <property type="entry name" value="ABC_transptr_periplasmic_BD"/>
</dbReference>
<sequence length="103" mass="10782">DLLTQVGLTNLAADLPNSAIPGFGLLAPEVALEMNPPLILVISPGAPPAPLLSGMLGLFPGFSSLDALKSKKVFELDVELFLQSPGPRVQLAFAYLIDLLATE</sequence>
<evidence type="ECO:0000259" key="1">
    <source>
        <dbReference type="PROSITE" id="PS50983"/>
    </source>
</evidence>
<organism evidence="2">
    <name type="scientific">marine metagenome</name>
    <dbReference type="NCBI Taxonomy" id="408172"/>
    <lineage>
        <taxon>unclassified sequences</taxon>
        <taxon>metagenomes</taxon>
        <taxon>ecological metagenomes</taxon>
    </lineage>
</organism>
<protein>
    <recommendedName>
        <fullName evidence="1">Fe/B12 periplasmic-binding domain-containing protein</fullName>
    </recommendedName>
</protein>
<evidence type="ECO:0000313" key="2">
    <source>
        <dbReference type="EMBL" id="SVE00953.1"/>
    </source>
</evidence>
<dbReference type="AlphaFoldDB" id="A0A382ZZY6"/>
<gene>
    <name evidence="2" type="ORF">METZ01_LOCUS453807</name>
</gene>
<accession>A0A382ZZY6</accession>
<feature type="non-terminal residue" evidence="2">
    <location>
        <position position="1"/>
    </location>
</feature>
<dbReference type="EMBL" id="UINC01187960">
    <property type="protein sequence ID" value="SVE00953.1"/>
    <property type="molecule type" value="Genomic_DNA"/>
</dbReference>